<feature type="transmembrane region" description="Helical" evidence="1">
    <location>
        <begin position="127"/>
        <end position="143"/>
    </location>
</feature>
<name>A0ABZ0PMX3_9PROT</name>
<evidence type="ECO:0000256" key="1">
    <source>
        <dbReference type="SAM" id="Phobius"/>
    </source>
</evidence>
<feature type="transmembrane region" description="Helical" evidence="1">
    <location>
        <begin position="311"/>
        <end position="331"/>
    </location>
</feature>
<dbReference type="EMBL" id="CP137852">
    <property type="protein sequence ID" value="WPB87088.1"/>
    <property type="molecule type" value="Genomic_DNA"/>
</dbReference>
<evidence type="ECO:0000313" key="3">
    <source>
        <dbReference type="Proteomes" id="UP001305521"/>
    </source>
</evidence>
<feature type="transmembrane region" description="Helical" evidence="1">
    <location>
        <begin position="189"/>
        <end position="210"/>
    </location>
</feature>
<evidence type="ECO:0008006" key="4">
    <source>
        <dbReference type="Google" id="ProtNLM"/>
    </source>
</evidence>
<keyword evidence="1" id="KW-1133">Transmembrane helix</keyword>
<feature type="transmembrane region" description="Helical" evidence="1">
    <location>
        <begin position="371"/>
        <end position="388"/>
    </location>
</feature>
<gene>
    <name evidence="2" type="ORF">R9Z33_09470</name>
</gene>
<proteinExistence type="predicted"/>
<dbReference type="Proteomes" id="UP001305521">
    <property type="component" value="Chromosome"/>
</dbReference>
<feature type="transmembrane region" description="Helical" evidence="1">
    <location>
        <begin position="216"/>
        <end position="235"/>
    </location>
</feature>
<dbReference type="RefSeq" id="WP_318651045.1">
    <property type="nucleotide sequence ID" value="NZ_CP137852.1"/>
</dbReference>
<feature type="transmembrane region" description="Helical" evidence="1">
    <location>
        <begin position="346"/>
        <end position="364"/>
    </location>
</feature>
<feature type="transmembrane region" description="Helical" evidence="1">
    <location>
        <begin position="21"/>
        <end position="43"/>
    </location>
</feature>
<accession>A0ABZ0PMX3</accession>
<evidence type="ECO:0000313" key="2">
    <source>
        <dbReference type="EMBL" id="WPB87088.1"/>
    </source>
</evidence>
<feature type="transmembrane region" description="Helical" evidence="1">
    <location>
        <begin position="155"/>
        <end position="177"/>
    </location>
</feature>
<keyword evidence="3" id="KW-1185">Reference proteome</keyword>
<reference evidence="2 3" key="1">
    <citation type="submission" date="2023-11" db="EMBL/GenBank/DDBJ databases">
        <title>Arctic aerobic anoxygenic photoheterotroph Sediminicoccus rosea KRV36 adapts its photosynthesis to long days of polar summer.</title>
        <authorList>
            <person name="Tomasch J."/>
            <person name="Kopejtka K."/>
            <person name="Bily T."/>
            <person name="Gardiner A.T."/>
            <person name="Gardian Z."/>
            <person name="Shivaramu S."/>
            <person name="Koblizek M."/>
            <person name="Engelhardt F."/>
            <person name="Kaftan D."/>
        </authorList>
    </citation>
    <scope>NUCLEOTIDE SEQUENCE [LARGE SCALE GENOMIC DNA]</scope>
    <source>
        <strain evidence="2 3">R-30</strain>
    </source>
</reference>
<keyword evidence="1" id="KW-0472">Membrane</keyword>
<feature type="transmembrane region" description="Helical" evidence="1">
    <location>
        <begin position="278"/>
        <end position="299"/>
    </location>
</feature>
<keyword evidence="1" id="KW-0812">Transmembrane</keyword>
<organism evidence="2 3">
    <name type="scientific">Sediminicoccus rosea</name>
    <dbReference type="NCBI Taxonomy" id="1225128"/>
    <lineage>
        <taxon>Bacteria</taxon>
        <taxon>Pseudomonadati</taxon>
        <taxon>Pseudomonadota</taxon>
        <taxon>Alphaproteobacteria</taxon>
        <taxon>Acetobacterales</taxon>
        <taxon>Roseomonadaceae</taxon>
        <taxon>Sediminicoccus</taxon>
    </lineage>
</organism>
<sequence length="578" mass="61227">MNPRRWLDPRLLRDGWTLPALALSAVALAGALLVIAQLLRSLWLTHTAMPFMDQLDYASVAEISGILLGRHNEHLILLPKLGFMLDLALGGSNAVNFVTILLIQLAHGLLLGWMLTAGNGEWRRPDLVALGVALATCFSALQYENLAWGFQTQFVGVYALATACFAVVFLGGTGLLATLGACLLGAAAMLNMANGVLVLPIAATIALLAGRPWRQVLAYAAASLLVVGAFMAGHVSPDHHSSPLDALRMPASVGAYVAVFFARPIVEILRLPVAADGTGWLACVVIGAAGLALAAGLGLRALVRRRSLRPVEFALLAGIAFIVASALVTAAGRHSFGWIQATSPRYGTPALLFWCMMLLWLHLLAQRGGRLRALGASGLVVLVVLALVQQQPRSVAVLEHFVASRYPAEAALIAGVRDEAAFRDVFPLPEVVESRVRDLRANRLSIFAPPHAGWMGRPLEGTLRVLPEGRCRGSLDGARLLGSAPAQFAAVTGWAWDRQERHRVNQLLLVNQAGVIVGYARGPLRRPDVPAGTGRSVPDTRVGWVGRAAAGPGTTLRAYGLAEPGAACPLPGAITLTE</sequence>
<protein>
    <recommendedName>
        <fullName evidence="4">4-amino-4-deoxy-L-arabinose transferase</fullName>
    </recommendedName>
</protein>
<feature type="transmembrane region" description="Helical" evidence="1">
    <location>
        <begin position="94"/>
        <end position="115"/>
    </location>
</feature>